<dbReference type="EMBL" id="AQPF01000046">
    <property type="protein sequence ID" value="KAF0803774.1"/>
    <property type="molecule type" value="Genomic_DNA"/>
</dbReference>
<dbReference type="InterPro" id="IPR050376">
    <property type="entry name" value="Pterin-4-alpha-carb_dehyd"/>
</dbReference>
<keyword evidence="3 4" id="KW-0456">Lyase</keyword>
<comment type="similarity">
    <text evidence="2 4">Belongs to the pterin-4-alpha-carbinolamine dehydratase family.</text>
</comment>
<proteinExistence type="inferred from homology"/>
<dbReference type="Pfam" id="PF01329">
    <property type="entry name" value="Pterin_4a"/>
    <property type="match status" value="1"/>
</dbReference>
<sequence length="114" mass="13130">MSLHQQRCEACRADAPLISDQEAETLAEEIPDWKRIEEDGEERLQRQYSFHDFNDALAFTNQVGAMAEEEGHHPALLTEYGKVTVTWWTHKINGLHRNDFICAAKTDQLYLRAG</sequence>
<comment type="caution">
    <text evidence="5">The sequence shown here is derived from an EMBL/GenBank/DDBJ whole genome shotgun (WGS) entry which is preliminary data.</text>
</comment>
<evidence type="ECO:0000256" key="3">
    <source>
        <dbReference type="ARBA" id="ARBA00023239"/>
    </source>
</evidence>
<dbReference type="HAMAP" id="MF_00434">
    <property type="entry name" value="Pterin_4_alpha"/>
    <property type="match status" value="1"/>
</dbReference>
<dbReference type="Gene3D" id="3.30.1360.20">
    <property type="entry name" value="Transcriptional coactivator/pterin dehydratase"/>
    <property type="match status" value="1"/>
</dbReference>
<comment type="catalytic activity">
    <reaction evidence="1 4">
        <text>(4aS,6R)-4a-hydroxy-L-erythro-5,6,7,8-tetrahydrobiopterin = (6R)-L-erythro-6,7-dihydrobiopterin + H2O</text>
        <dbReference type="Rhea" id="RHEA:11920"/>
        <dbReference type="ChEBI" id="CHEBI:15377"/>
        <dbReference type="ChEBI" id="CHEBI:15642"/>
        <dbReference type="ChEBI" id="CHEBI:43120"/>
        <dbReference type="EC" id="4.2.1.96"/>
    </reaction>
</comment>
<name>A0ABQ6Y3X2_9GAMM</name>
<accession>A0ABQ6Y3X2</accession>
<dbReference type="PANTHER" id="PTHR42805:SF1">
    <property type="entry name" value="PTERIN-4-ALPHA-CARBINOLAMINE DEHYDRATASE-RELATED"/>
    <property type="match status" value="1"/>
</dbReference>
<gene>
    <name evidence="5" type="ORF">A6D6_03620</name>
</gene>
<dbReference type="EC" id="4.2.1.96" evidence="4"/>
<dbReference type="Proteomes" id="UP000771797">
    <property type="component" value="Unassembled WGS sequence"/>
</dbReference>
<dbReference type="InterPro" id="IPR001533">
    <property type="entry name" value="Pterin_deHydtase"/>
</dbReference>
<evidence type="ECO:0000256" key="4">
    <source>
        <dbReference type="HAMAP-Rule" id="MF_00434"/>
    </source>
</evidence>
<dbReference type="CDD" id="cd00913">
    <property type="entry name" value="PCD_DCoH_subfamily_a"/>
    <property type="match status" value="1"/>
</dbReference>
<dbReference type="PANTHER" id="PTHR42805">
    <property type="entry name" value="PTERIN-4-ALPHA-CARBINOLAMINE DEHYDRATASE-RELATED"/>
    <property type="match status" value="1"/>
</dbReference>
<dbReference type="NCBIfam" id="NF002016">
    <property type="entry name" value="PRK00823.1-1"/>
    <property type="match status" value="1"/>
</dbReference>
<organism evidence="5 6">
    <name type="scientific">Alcanivorax xiamenensis</name>
    <dbReference type="NCBI Taxonomy" id="1177156"/>
    <lineage>
        <taxon>Bacteria</taxon>
        <taxon>Pseudomonadati</taxon>
        <taxon>Pseudomonadota</taxon>
        <taxon>Gammaproteobacteria</taxon>
        <taxon>Oceanospirillales</taxon>
        <taxon>Alcanivoracaceae</taxon>
        <taxon>Alcanivorax</taxon>
    </lineage>
</organism>
<evidence type="ECO:0000313" key="6">
    <source>
        <dbReference type="Proteomes" id="UP000771797"/>
    </source>
</evidence>
<protein>
    <recommendedName>
        <fullName evidence="4">Putative pterin-4-alpha-carbinolamine dehydratase</fullName>
        <shortName evidence="4">PHS</shortName>
        <ecNumber evidence="4">4.2.1.96</ecNumber>
    </recommendedName>
    <alternativeName>
        <fullName evidence="4">4-alpha-hydroxy-tetrahydropterin dehydratase</fullName>
    </alternativeName>
    <alternativeName>
        <fullName evidence="4">Pterin carbinolamine dehydratase</fullName>
        <shortName evidence="4">PCD</shortName>
    </alternativeName>
</protein>
<evidence type="ECO:0000313" key="5">
    <source>
        <dbReference type="EMBL" id="KAF0803774.1"/>
    </source>
</evidence>
<dbReference type="InterPro" id="IPR036428">
    <property type="entry name" value="PCD_sf"/>
</dbReference>
<evidence type="ECO:0000256" key="1">
    <source>
        <dbReference type="ARBA" id="ARBA00001554"/>
    </source>
</evidence>
<dbReference type="SUPFAM" id="SSF55248">
    <property type="entry name" value="PCD-like"/>
    <property type="match status" value="1"/>
</dbReference>
<keyword evidence="6" id="KW-1185">Reference proteome</keyword>
<reference evidence="5 6" key="1">
    <citation type="submission" date="2012-09" db="EMBL/GenBank/DDBJ databases">
        <title>Genome Sequence of alkane-degrading Bacterium Alcanivorax sp. 6-D-6.</title>
        <authorList>
            <person name="Lai Q."/>
            <person name="Shao Z."/>
        </authorList>
    </citation>
    <scope>NUCLEOTIDE SEQUENCE [LARGE SCALE GENOMIC DNA]</scope>
    <source>
        <strain evidence="5 6">6-D-6</strain>
    </source>
</reference>
<evidence type="ECO:0000256" key="2">
    <source>
        <dbReference type="ARBA" id="ARBA00006472"/>
    </source>
</evidence>